<dbReference type="RefSeq" id="WP_158349243.1">
    <property type="nucleotide sequence ID" value="NZ_LR025085.1"/>
</dbReference>
<dbReference type="AlphaFoldDB" id="A0A3B1E833"/>
<protein>
    <submittedName>
        <fullName evidence="1">Uncharacterized protein Yba3, partial</fullName>
    </submittedName>
</protein>
<evidence type="ECO:0000313" key="1">
    <source>
        <dbReference type="EMBL" id="VAX76897.1"/>
    </source>
</evidence>
<dbReference type="OrthoDB" id="6552452at2"/>
<evidence type="ECO:0000313" key="2">
    <source>
        <dbReference type="Proteomes" id="UP000271849"/>
    </source>
</evidence>
<proteinExistence type="predicted"/>
<dbReference type="Proteomes" id="UP000271849">
    <property type="component" value="Chromosome"/>
</dbReference>
<organism evidence="1 2">
    <name type="scientific">Buchnera aphidicola</name>
    <name type="common">Cinara strobi</name>
    <dbReference type="NCBI Taxonomy" id="1921549"/>
    <lineage>
        <taxon>Bacteria</taxon>
        <taxon>Pseudomonadati</taxon>
        <taxon>Pseudomonadota</taxon>
        <taxon>Gammaproteobacteria</taxon>
        <taxon>Enterobacterales</taxon>
        <taxon>Erwiniaceae</taxon>
        <taxon>Buchnera</taxon>
    </lineage>
</organism>
<reference evidence="2" key="1">
    <citation type="submission" date="2018-09" db="EMBL/GenBank/DDBJ databases">
        <authorList>
            <person name="Manzano-Marin A."/>
            <person name="Manzano-Marin A."/>
        </authorList>
    </citation>
    <scope>NUCLEOTIDE SEQUENCE [LARGE SCALE GENOMIC DNA]</scope>
    <source>
        <strain evidence="2">BuCistrobi</strain>
    </source>
</reference>
<name>A0A3B1E833_9GAMM</name>
<accession>A0A3B1E833</accession>
<sequence>MSSVSSIRSRINLNSEIIKKVDNISVLNNKNLKNVDVAIINNANQEYTAYMVPKNEYNQENIKYSNKDAVRSDSKFKKNICHYFDAMTPEEFYNNQINISNHANISKQEKINKYFNDASLKCHEDSNVTWNVLHTENFSCKTSEMAEQLHNSFKELTRTGELEQKFLDNIHNKTVFLNRKKIPSNQAPDIMDKFQNSIRDYEAQQLVSTYLHPGLLDAAWANLSMRYPEVKYRKSNNVHVTYEIDQISPDVYKVSVTKVANLQSSYSGNIHEIREYGIRAAMVVSKNSTPEMRYSFFVQ</sequence>
<gene>
    <name evidence="1" type="primary">yba3</name>
    <name evidence="1" type="ORF">BUCINSTRO3249_0391</name>
</gene>
<dbReference type="EMBL" id="LR025085">
    <property type="protein sequence ID" value="VAX76897.1"/>
    <property type="molecule type" value="Genomic_DNA"/>
</dbReference>